<evidence type="ECO:0000256" key="8">
    <source>
        <dbReference type="ARBA" id="ARBA00022840"/>
    </source>
</evidence>
<accession>A0ABX0VEE5</accession>
<dbReference type="InterPro" id="IPR005248">
    <property type="entry name" value="NadD/NMNAT"/>
</dbReference>
<dbReference type="NCBIfam" id="TIGR00482">
    <property type="entry name" value="nicotinate (nicotinamide) nucleotide adenylyltransferase"/>
    <property type="match status" value="1"/>
</dbReference>
<evidence type="ECO:0000256" key="7">
    <source>
        <dbReference type="ARBA" id="ARBA00022741"/>
    </source>
</evidence>
<gene>
    <name evidence="11" type="primary">nadD</name>
    <name evidence="13" type="ORF">HB375_16575</name>
</gene>
<evidence type="ECO:0000256" key="3">
    <source>
        <dbReference type="ARBA" id="ARBA00009014"/>
    </source>
</evidence>
<dbReference type="Proteomes" id="UP000707352">
    <property type="component" value="Unassembled WGS sequence"/>
</dbReference>
<comment type="pathway">
    <text evidence="2 11">Cofactor biosynthesis; NAD(+) biosynthesis; deamido-NAD(+) from nicotinate D-ribonucleotide: step 1/1.</text>
</comment>
<dbReference type="PANTHER" id="PTHR39321">
    <property type="entry name" value="NICOTINATE-NUCLEOTIDE ADENYLYLTRANSFERASE-RELATED"/>
    <property type="match status" value="1"/>
</dbReference>
<feature type="domain" description="Cytidyltransferase-like" evidence="12">
    <location>
        <begin position="43"/>
        <end position="222"/>
    </location>
</feature>
<dbReference type="Pfam" id="PF01467">
    <property type="entry name" value="CTP_transf_like"/>
    <property type="match status" value="1"/>
</dbReference>
<keyword evidence="8 11" id="KW-0067">ATP-binding</keyword>
<dbReference type="NCBIfam" id="NF000845">
    <property type="entry name" value="PRK00071.2-4"/>
    <property type="match status" value="1"/>
</dbReference>
<keyword evidence="6 11" id="KW-0548">Nucleotidyltransferase</keyword>
<keyword evidence="4 11" id="KW-0662">Pyridine nucleotide biosynthesis</keyword>
<dbReference type="EMBL" id="JAATJS010000007">
    <property type="protein sequence ID" value="NIX78212.1"/>
    <property type="molecule type" value="Genomic_DNA"/>
</dbReference>
<keyword evidence="5 11" id="KW-0808">Transferase</keyword>
<evidence type="ECO:0000256" key="4">
    <source>
        <dbReference type="ARBA" id="ARBA00022642"/>
    </source>
</evidence>
<comment type="similarity">
    <text evidence="3 11">Belongs to the NadD family.</text>
</comment>
<evidence type="ECO:0000256" key="11">
    <source>
        <dbReference type="HAMAP-Rule" id="MF_00244"/>
    </source>
</evidence>
<sequence length="232" mass="25672">MSYSRFGPDPPVSASPPAPSRFRLSPSGLARLPRIAPGMRIGLYGGSFNPAHDGHRHVSRMAVKRLGLDRIWWVVTPGNPLKDAGDLAATETRVAEAKRIASHPRIDVTTFEADIGARYTVDTLTYLKRRYPGVRFVWIMGADNLASFHRWRGWRRIAQLMPIAVIDRPGWTLKAARSRGATTLASGRIPESDALALPDLAAPAWVFLHGPRSPLSSTELRRARRTSHSEGR</sequence>
<proteinExistence type="inferred from homology"/>
<evidence type="ECO:0000313" key="14">
    <source>
        <dbReference type="Proteomes" id="UP000707352"/>
    </source>
</evidence>
<evidence type="ECO:0000256" key="10">
    <source>
        <dbReference type="ARBA" id="ARBA00048721"/>
    </source>
</evidence>
<dbReference type="CDD" id="cd02165">
    <property type="entry name" value="NMNAT"/>
    <property type="match status" value="1"/>
</dbReference>
<name>A0ABX0VEE5_9HYPH</name>
<comment type="caution">
    <text evidence="13">The sequence shown here is derived from an EMBL/GenBank/DDBJ whole genome shotgun (WGS) entry which is preliminary data.</text>
</comment>
<evidence type="ECO:0000256" key="6">
    <source>
        <dbReference type="ARBA" id="ARBA00022695"/>
    </source>
</evidence>
<dbReference type="InterPro" id="IPR014729">
    <property type="entry name" value="Rossmann-like_a/b/a_fold"/>
</dbReference>
<dbReference type="Gene3D" id="3.40.50.620">
    <property type="entry name" value="HUPs"/>
    <property type="match status" value="1"/>
</dbReference>
<evidence type="ECO:0000256" key="5">
    <source>
        <dbReference type="ARBA" id="ARBA00022679"/>
    </source>
</evidence>
<dbReference type="InterPro" id="IPR004821">
    <property type="entry name" value="Cyt_trans-like"/>
</dbReference>
<dbReference type="EC" id="2.7.7.18" evidence="11"/>
<dbReference type="NCBIfam" id="NF000843">
    <property type="entry name" value="PRK00071.2-2"/>
    <property type="match status" value="1"/>
</dbReference>
<protein>
    <recommendedName>
        <fullName evidence="11">Probable nicotinate-nucleotide adenylyltransferase</fullName>
        <ecNumber evidence="11">2.7.7.18</ecNumber>
    </recommendedName>
    <alternativeName>
        <fullName evidence="11">Deamido-NAD(+) diphosphorylase</fullName>
    </alternativeName>
    <alternativeName>
        <fullName evidence="11">Deamido-NAD(+) pyrophosphorylase</fullName>
    </alternativeName>
    <alternativeName>
        <fullName evidence="11">Nicotinate mononucleotide adenylyltransferase</fullName>
        <shortName evidence="11">NaMN adenylyltransferase</shortName>
    </alternativeName>
</protein>
<reference evidence="13 14" key="1">
    <citation type="submission" date="2020-03" db="EMBL/GenBank/DDBJ databases">
        <title>The genome sequence of Microvirga sp. c23x22.</title>
        <authorList>
            <person name="Zhang X."/>
        </authorList>
    </citation>
    <scope>NUCLEOTIDE SEQUENCE [LARGE SCALE GENOMIC DNA]</scope>
    <source>
        <strain evidence="14">c23x22</strain>
    </source>
</reference>
<keyword evidence="14" id="KW-1185">Reference proteome</keyword>
<comment type="function">
    <text evidence="1 11">Catalyzes the reversible adenylation of nicotinate mononucleotide (NaMN) to nicotinic acid adenine dinucleotide (NaAD).</text>
</comment>
<evidence type="ECO:0000256" key="1">
    <source>
        <dbReference type="ARBA" id="ARBA00002324"/>
    </source>
</evidence>
<keyword evidence="9 11" id="KW-0520">NAD</keyword>
<comment type="catalytic activity">
    <reaction evidence="10 11">
        <text>nicotinate beta-D-ribonucleotide + ATP + H(+) = deamido-NAD(+) + diphosphate</text>
        <dbReference type="Rhea" id="RHEA:22860"/>
        <dbReference type="ChEBI" id="CHEBI:15378"/>
        <dbReference type="ChEBI" id="CHEBI:30616"/>
        <dbReference type="ChEBI" id="CHEBI:33019"/>
        <dbReference type="ChEBI" id="CHEBI:57502"/>
        <dbReference type="ChEBI" id="CHEBI:58437"/>
        <dbReference type="EC" id="2.7.7.18"/>
    </reaction>
</comment>
<dbReference type="GO" id="GO:0004515">
    <property type="term" value="F:nicotinate-nucleotide adenylyltransferase activity"/>
    <property type="evidence" value="ECO:0007669"/>
    <property type="project" value="UniProtKB-EC"/>
</dbReference>
<evidence type="ECO:0000256" key="9">
    <source>
        <dbReference type="ARBA" id="ARBA00023027"/>
    </source>
</evidence>
<evidence type="ECO:0000259" key="12">
    <source>
        <dbReference type="Pfam" id="PF01467"/>
    </source>
</evidence>
<dbReference type="HAMAP" id="MF_00244">
    <property type="entry name" value="NaMN_adenylyltr"/>
    <property type="match status" value="1"/>
</dbReference>
<organism evidence="13 14">
    <name type="scientific">Microvirga terricola</name>
    <dbReference type="NCBI Taxonomy" id="2719797"/>
    <lineage>
        <taxon>Bacteria</taxon>
        <taxon>Pseudomonadati</taxon>
        <taxon>Pseudomonadota</taxon>
        <taxon>Alphaproteobacteria</taxon>
        <taxon>Hyphomicrobiales</taxon>
        <taxon>Methylobacteriaceae</taxon>
        <taxon>Microvirga</taxon>
    </lineage>
</organism>
<dbReference type="SUPFAM" id="SSF52374">
    <property type="entry name" value="Nucleotidylyl transferase"/>
    <property type="match status" value="1"/>
</dbReference>
<keyword evidence="7 11" id="KW-0547">Nucleotide-binding</keyword>
<evidence type="ECO:0000256" key="2">
    <source>
        <dbReference type="ARBA" id="ARBA00005019"/>
    </source>
</evidence>
<dbReference type="PANTHER" id="PTHR39321:SF3">
    <property type="entry name" value="PHOSPHOPANTETHEINE ADENYLYLTRANSFERASE"/>
    <property type="match status" value="1"/>
</dbReference>
<evidence type="ECO:0000313" key="13">
    <source>
        <dbReference type="EMBL" id="NIX78212.1"/>
    </source>
</evidence>